<dbReference type="InterPro" id="IPR000600">
    <property type="entry name" value="ROK"/>
</dbReference>
<evidence type="ECO:0000313" key="2">
    <source>
        <dbReference type="EMBL" id="MFC0469039.1"/>
    </source>
</evidence>
<comment type="similarity">
    <text evidence="1">Belongs to the ROK (NagC/XylR) family.</text>
</comment>
<evidence type="ECO:0000313" key="3">
    <source>
        <dbReference type="Proteomes" id="UP001589838"/>
    </source>
</evidence>
<dbReference type="CDD" id="cd24152">
    <property type="entry name" value="ASKHA_NBD_ROK-like"/>
    <property type="match status" value="1"/>
</dbReference>
<gene>
    <name evidence="2" type="ORF">ACFFHM_00275</name>
</gene>
<reference evidence="2 3" key="1">
    <citation type="submission" date="2024-09" db="EMBL/GenBank/DDBJ databases">
        <authorList>
            <person name="Sun Q."/>
            <person name="Mori K."/>
        </authorList>
    </citation>
    <scope>NUCLEOTIDE SEQUENCE [LARGE SCALE GENOMIC DNA]</scope>
    <source>
        <strain evidence="2 3">NCAIM B.02610</strain>
    </source>
</reference>
<dbReference type="PANTHER" id="PTHR18964">
    <property type="entry name" value="ROK (REPRESSOR, ORF, KINASE) FAMILY"/>
    <property type="match status" value="1"/>
</dbReference>
<keyword evidence="3" id="KW-1185">Reference proteome</keyword>
<sequence>MRYLLTIDLGGTFTKLGLISKDADLMEKQDYKTPATYRQFLQMVESYYIQNKEHYMICGIAISSPGSVTETGEVLGYSSVPFIHEHNIREKLEDYFKLETSIENDANCVALGELWNGMAKGIDTFACIVCGTGIGGSIVINKKLHKGTHLHGGEFGYVIFARDNMEFNTWSEQGSSSALTRRLQHTAPYYENWTGPSVFEHFHEGHQEARESINIFFQTLAMGIFNIQYILDPERILIGGGITRQPNFMKELNVRLDELFREKPFAKVHPSVAVCHHLDKAQLFGAAYVWLERFGKDEADV</sequence>
<name>A0ABV6K6V8_9BACI</name>
<evidence type="ECO:0000256" key="1">
    <source>
        <dbReference type="ARBA" id="ARBA00006479"/>
    </source>
</evidence>
<dbReference type="EMBL" id="JBHLUX010000001">
    <property type="protein sequence ID" value="MFC0469039.1"/>
    <property type="molecule type" value="Genomic_DNA"/>
</dbReference>
<dbReference type="Gene3D" id="3.30.420.40">
    <property type="match status" value="2"/>
</dbReference>
<comment type="caution">
    <text evidence="2">The sequence shown here is derived from an EMBL/GenBank/DDBJ whole genome shotgun (WGS) entry which is preliminary data.</text>
</comment>
<dbReference type="Proteomes" id="UP001589838">
    <property type="component" value="Unassembled WGS sequence"/>
</dbReference>
<accession>A0ABV6K6V8</accession>
<dbReference type="Pfam" id="PF00480">
    <property type="entry name" value="ROK"/>
    <property type="match status" value="1"/>
</dbReference>
<proteinExistence type="inferred from homology"/>
<dbReference type="InterPro" id="IPR043129">
    <property type="entry name" value="ATPase_NBD"/>
</dbReference>
<dbReference type="PANTHER" id="PTHR18964:SF170">
    <property type="entry name" value="SUGAR KINASE"/>
    <property type="match status" value="1"/>
</dbReference>
<organism evidence="2 3">
    <name type="scientific">Halalkalibacter kiskunsagensis</name>
    <dbReference type="NCBI Taxonomy" id="1548599"/>
    <lineage>
        <taxon>Bacteria</taxon>
        <taxon>Bacillati</taxon>
        <taxon>Bacillota</taxon>
        <taxon>Bacilli</taxon>
        <taxon>Bacillales</taxon>
        <taxon>Bacillaceae</taxon>
        <taxon>Halalkalibacter</taxon>
    </lineage>
</organism>
<dbReference type="SUPFAM" id="SSF53067">
    <property type="entry name" value="Actin-like ATPase domain"/>
    <property type="match status" value="1"/>
</dbReference>
<dbReference type="RefSeq" id="WP_335958182.1">
    <property type="nucleotide sequence ID" value="NZ_JAXBLX010000001.1"/>
</dbReference>
<protein>
    <submittedName>
        <fullName evidence="2">ROK family protein</fullName>
    </submittedName>
</protein>